<accession>A0A0B7KLH8</accession>
<sequence length="304" mass="34689">MQSETLNAVYAAMDIDEEDITNAEPRGKEKLGRRKRALGKAARTRSKYKQLSMRHLARTYSEERSPELVKEISCRLIRRDPLKFFVKHCEIALLGWLSILRATMLPENITSSDPRVVTAIKYLDNILYGQANSILVRRLAAIQLLYLLETVKQIVSSDYRQGRVQLKRGYGVSSIVMKIYMSAQDQLMTMGVLYERTRFARRLRELTVEPPFFLILYSNAAESLADRSSGFGMPMLEMIASHIEHVAPSKLITACKDLAQVAESAIRSGQACDTGRMALEVKQRLERWMKCTISTNGAYVDWWL</sequence>
<dbReference type="AlphaFoldDB" id="A0A0B7KLH8"/>
<proteinExistence type="predicted"/>
<reference evidence="1" key="1">
    <citation type="submission" date="2015-01" db="EMBL/GenBank/DDBJ databases">
        <authorList>
            <person name="Durling Mikael"/>
        </authorList>
    </citation>
    <scope>NUCLEOTIDE SEQUENCE</scope>
</reference>
<dbReference type="EMBL" id="CDPU01000261">
    <property type="protein sequence ID" value="CEO58049.1"/>
    <property type="molecule type" value="Genomic_DNA"/>
</dbReference>
<gene>
    <name evidence="1" type="ORF">BN869_000014107_1</name>
</gene>
<organism evidence="1">
    <name type="scientific">Bionectria ochroleuca</name>
    <name type="common">Gliocladium roseum</name>
    <dbReference type="NCBI Taxonomy" id="29856"/>
    <lineage>
        <taxon>Eukaryota</taxon>
        <taxon>Fungi</taxon>
        <taxon>Dikarya</taxon>
        <taxon>Ascomycota</taxon>
        <taxon>Pezizomycotina</taxon>
        <taxon>Sordariomycetes</taxon>
        <taxon>Hypocreomycetidae</taxon>
        <taxon>Hypocreales</taxon>
        <taxon>Bionectriaceae</taxon>
        <taxon>Clonostachys</taxon>
    </lineage>
</organism>
<name>A0A0B7KLH8_BIOOC</name>
<protein>
    <submittedName>
        <fullName evidence="1">Uncharacterized protein</fullName>
    </submittedName>
</protein>
<evidence type="ECO:0000313" key="1">
    <source>
        <dbReference type="EMBL" id="CEO58049.1"/>
    </source>
</evidence>